<feature type="transmembrane region" description="Helical" evidence="11">
    <location>
        <begin position="226"/>
        <end position="244"/>
    </location>
</feature>
<keyword evidence="3" id="KW-0337">GPI-anchor biosynthesis</keyword>
<evidence type="ECO:0000256" key="9">
    <source>
        <dbReference type="ARBA" id="ARBA00023136"/>
    </source>
</evidence>
<keyword evidence="7" id="KW-0256">Endoplasmic reticulum</keyword>
<evidence type="ECO:0000256" key="2">
    <source>
        <dbReference type="ARBA" id="ARBA00004687"/>
    </source>
</evidence>
<feature type="transmembrane region" description="Helical" evidence="11">
    <location>
        <begin position="123"/>
        <end position="149"/>
    </location>
</feature>
<evidence type="ECO:0000313" key="12">
    <source>
        <dbReference type="EMBL" id="UUI68799.1"/>
    </source>
</evidence>
<dbReference type="PANTHER" id="PTHR12468:SF2">
    <property type="entry name" value="GPI MANNOSYLTRANSFERASE 2"/>
    <property type="match status" value="1"/>
</dbReference>
<keyword evidence="9 11" id="KW-0472">Membrane</keyword>
<accession>A0ABY5KG50</accession>
<dbReference type="EMBL" id="CP101990">
    <property type="protein sequence ID" value="UUI68799.1"/>
    <property type="molecule type" value="Genomic_DNA"/>
</dbReference>
<feature type="transmembrane region" description="Helical" evidence="11">
    <location>
        <begin position="324"/>
        <end position="349"/>
    </location>
</feature>
<dbReference type="Proteomes" id="UP001315860">
    <property type="component" value="Chromosome"/>
</dbReference>
<comment type="subcellular location">
    <subcellularLocation>
        <location evidence="1">Endoplasmic reticulum membrane</location>
        <topology evidence="1">Multi-pass membrane protein</topology>
    </subcellularLocation>
</comment>
<keyword evidence="13" id="KW-1185">Reference proteome</keyword>
<sequence length="441" mass="47776">MALALADGTHESPPPPDPPRARGSSLAAVPLAAVVTAATLGLIQVVALDAWAGFRDKTLHEVMIRWDAGWMTKIAELGYFGFSVSPDPEELEWQSVAFFPGYPVLVRIVSAPWAVLGGEHATFAGALVVSAVASLVFAWGIAQLAVDIWQRRRTAPGRPTQQDLSVRARVALAVAVCVLAFGAPMAFIYWMPYSEALFSALVVWALVMVLRRRFLAAGVLTLFAGLTRLTVIALLLTLCAVAVVELWKWSRRRIDFPFAAVAAPAVGSLGIGAYLAWANRQVADIGGYFAAQKRGWNSEFDFGAGTLAWVREHPVLRETGDHDAVAYVLSTWVIVFAVVLCVASLWPLLRGWLPWPVWLTAVLVAGSVLGSNGIMHARPRLLLMPVLFLLLPFVVRGVQWAASDRPGRVRRGALLAGAGVLWCALGFGIFGWMAVEFRYGI</sequence>
<reference evidence="12 13" key="1">
    <citation type="submission" date="2022-07" db="EMBL/GenBank/DDBJ databases">
        <title>Novel species in genus Aeromicrobium.</title>
        <authorList>
            <person name="Ye L."/>
        </authorList>
    </citation>
    <scope>NUCLEOTIDE SEQUENCE [LARGE SCALE GENOMIC DNA]</scope>
    <source>
        <strain evidence="13">zg-Y50</strain>
    </source>
</reference>
<comment type="pathway">
    <text evidence="2">Glycolipid biosynthesis; glycosylphosphatidylinositol-anchor biosynthesis.</text>
</comment>
<feature type="region of interest" description="Disordered" evidence="10">
    <location>
        <begin position="1"/>
        <end position="24"/>
    </location>
</feature>
<evidence type="ECO:0000256" key="7">
    <source>
        <dbReference type="ARBA" id="ARBA00022824"/>
    </source>
</evidence>
<keyword evidence="8 11" id="KW-1133">Transmembrane helix</keyword>
<feature type="transmembrane region" description="Helical" evidence="11">
    <location>
        <begin position="170"/>
        <end position="190"/>
    </location>
</feature>
<evidence type="ECO:0000256" key="11">
    <source>
        <dbReference type="SAM" id="Phobius"/>
    </source>
</evidence>
<evidence type="ECO:0008006" key="14">
    <source>
        <dbReference type="Google" id="ProtNLM"/>
    </source>
</evidence>
<evidence type="ECO:0000256" key="5">
    <source>
        <dbReference type="ARBA" id="ARBA00022679"/>
    </source>
</evidence>
<evidence type="ECO:0000256" key="1">
    <source>
        <dbReference type="ARBA" id="ARBA00004477"/>
    </source>
</evidence>
<feature type="transmembrane region" description="Helical" evidence="11">
    <location>
        <begin position="381"/>
        <end position="402"/>
    </location>
</feature>
<evidence type="ECO:0000313" key="13">
    <source>
        <dbReference type="Proteomes" id="UP001315860"/>
    </source>
</evidence>
<name>A0ABY5KG50_9ACTN</name>
<dbReference type="InterPro" id="IPR007315">
    <property type="entry name" value="PIG-V/Gpi18"/>
</dbReference>
<dbReference type="PANTHER" id="PTHR12468">
    <property type="entry name" value="GPI MANNOSYLTRANSFERASE 2"/>
    <property type="match status" value="1"/>
</dbReference>
<feature type="transmembrane region" description="Helical" evidence="11">
    <location>
        <begin position="414"/>
        <end position="435"/>
    </location>
</feature>
<proteinExistence type="predicted"/>
<protein>
    <recommendedName>
        <fullName evidence="14">Glycosyltransferase RgtA/B/C/D-like domain-containing protein</fullName>
    </recommendedName>
</protein>
<keyword evidence="5" id="KW-0808">Transferase</keyword>
<keyword evidence="4" id="KW-0328">Glycosyltransferase</keyword>
<gene>
    <name evidence="12" type="ORF">NP095_01425</name>
</gene>
<feature type="transmembrane region" description="Helical" evidence="11">
    <location>
        <begin position="26"/>
        <end position="47"/>
    </location>
</feature>
<evidence type="ECO:0000256" key="10">
    <source>
        <dbReference type="SAM" id="MobiDB-lite"/>
    </source>
</evidence>
<evidence type="ECO:0000256" key="6">
    <source>
        <dbReference type="ARBA" id="ARBA00022692"/>
    </source>
</evidence>
<evidence type="ECO:0000256" key="8">
    <source>
        <dbReference type="ARBA" id="ARBA00022989"/>
    </source>
</evidence>
<feature type="transmembrane region" description="Helical" evidence="11">
    <location>
        <begin position="196"/>
        <end position="214"/>
    </location>
</feature>
<evidence type="ECO:0000256" key="3">
    <source>
        <dbReference type="ARBA" id="ARBA00022502"/>
    </source>
</evidence>
<feature type="transmembrane region" description="Helical" evidence="11">
    <location>
        <begin position="256"/>
        <end position="277"/>
    </location>
</feature>
<organism evidence="12 13">
    <name type="scientific">Aeromicrobium duanguangcaii</name>
    <dbReference type="NCBI Taxonomy" id="2968086"/>
    <lineage>
        <taxon>Bacteria</taxon>
        <taxon>Bacillati</taxon>
        <taxon>Actinomycetota</taxon>
        <taxon>Actinomycetes</taxon>
        <taxon>Propionibacteriales</taxon>
        <taxon>Nocardioidaceae</taxon>
        <taxon>Aeromicrobium</taxon>
    </lineage>
</organism>
<keyword evidence="6 11" id="KW-0812">Transmembrane</keyword>
<evidence type="ECO:0000256" key="4">
    <source>
        <dbReference type="ARBA" id="ARBA00022676"/>
    </source>
</evidence>
<feature type="transmembrane region" description="Helical" evidence="11">
    <location>
        <begin position="355"/>
        <end position="374"/>
    </location>
</feature>
<dbReference type="RefSeq" id="WP_232417882.1">
    <property type="nucleotide sequence ID" value="NZ_CP101990.1"/>
</dbReference>